<dbReference type="PANTHER" id="PTHR34269">
    <property type="entry name" value="TRANSCRIPTION FACTOR B3-DOMAIN FAMILY-RELATED"/>
    <property type="match status" value="1"/>
</dbReference>
<evidence type="ECO:0000256" key="1">
    <source>
        <dbReference type="ARBA" id="ARBA00004123"/>
    </source>
</evidence>
<dbReference type="AlphaFoldDB" id="A0A834W1Y8"/>
<organism evidence="6 7">
    <name type="scientific">Senna tora</name>
    <dbReference type="NCBI Taxonomy" id="362788"/>
    <lineage>
        <taxon>Eukaryota</taxon>
        <taxon>Viridiplantae</taxon>
        <taxon>Streptophyta</taxon>
        <taxon>Embryophyta</taxon>
        <taxon>Tracheophyta</taxon>
        <taxon>Spermatophyta</taxon>
        <taxon>Magnoliopsida</taxon>
        <taxon>eudicotyledons</taxon>
        <taxon>Gunneridae</taxon>
        <taxon>Pentapetalae</taxon>
        <taxon>rosids</taxon>
        <taxon>fabids</taxon>
        <taxon>Fabales</taxon>
        <taxon>Fabaceae</taxon>
        <taxon>Caesalpinioideae</taxon>
        <taxon>Cassia clade</taxon>
        <taxon>Senna</taxon>
    </lineage>
</organism>
<evidence type="ECO:0000313" key="6">
    <source>
        <dbReference type="EMBL" id="KAF7806302.1"/>
    </source>
</evidence>
<evidence type="ECO:0000256" key="4">
    <source>
        <dbReference type="ARBA" id="ARBA00023163"/>
    </source>
</evidence>
<evidence type="ECO:0000256" key="3">
    <source>
        <dbReference type="ARBA" id="ARBA00023125"/>
    </source>
</evidence>
<keyword evidence="2" id="KW-0805">Transcription regulation</keyword>
<dbReference type="EMBL" id="JAAIUW010000012">
    <property type="protein sequence ID" value="KAF7806302.1"/>
    <property type="molecule type" value="Genomic_DNA"/>
</dbReference>
<dbReference type="GO" id="GO:0005634">
    <property type="term" value="C:nucleus"/>
    <property type="evidence" value="ECO:0007669"/>
    <property type="project" value="UniProtKB-SubCell"/>
</dbReference>
<evidence type="ECO:0000256" key="2">
    <source>
        <dbReference type="ARBA" id="ARBA00023015"/>
    </source>
</evidence>
<dbReference type="InterPro" id="IPR015300">
    <property type="entry name" value="DNA-bd_pseudobarrel_sf"/>
</dbReference>
<dbReference type="Proteomes" id="UP000634136">
    <property type="component" value="Unassembled WGS sequence"/>
</dbReference>
<evidence type="ECO:0000256" key="5">
    <source>
        <dbReference type="ARBA" id="ARBA00023242"/>
    </source>
</evidence>
<dbReference type="InterPro" id="IPR051442">
    <property type="entry name" value="B3_domain"/>
</dbReference>
<dbReference type="Gene3D" id="2.40.330.10">
    <property type="entry name" value="DNA-binding pseudobarrel domain"/>
    <property type="match status" value="1"/>
</dbReference>
<comment type="caution">
    <text evidence="6">The sequence shown here is derived from an EMBL/GenBank/DDBJ whole genome shotgun (WGS) entry which is preliminary data.</text>
</comment>
<gene>
    <name evidence="6" type="ORF">G2W53_038463</name>
</gene>
<keyword evidence="5" id="KW-0539">Nucleus</keyword>
<name>A0A834W1Y8_9FABA</name>
<reference evidence="6" key="1">
    <citation type="submission" date="2020-09" db="EMBL/GenBank/DDBJ databases">
        <title>Genome-Enabled Discovery of Anthraquinone Biosynthesis in Senna tora.</title>
        <authorList>
            <person name="Kang S.-H."/>
            <person name="Pandey R.P."/>
            <person name="Lee C.-M."/>
            <person name="Sim J.-S."/>
            <person name="Jeong J.-T."/>
            <person name="Choi B.-S."/>
            <person name="Jung M."/>
            <person name="Ginzburg D."/>
            <person name="Zhao K."/>
            <person name="Won S.Y."/>
            <person name="Oh T.-J."/>
            <person name="Yu Y."/>
            <person name="Kim N.-H."/>
            <person name="Lee O.R."/>
            <person name="Lee T.-H."/>
            <person name="Bashyal P."/>
            <person name="Kim T.-S."/>
            <person name="Lee W.-H."/>
            <person name="Kawkins C."/>
            <person name="Kim C.-K."/>
            <person name="Kim J.S."/>
            <person name="Ahn B.O."/>
            <person name="Rhee S.Y."/>
            <person name="Sohng J.K."/>
        </authorList>
    </citation>
    <scope>NUCLEOTIDE SEQUENCE</scope>
    <source>
        <tissue evidence="6">Leaf</tissue>
    </source>
</reference>
<protein>
    <submittedName>
        <fullName evidence="6">B3 domain-containing protein</fullName>
    </submittedName>
</protein>
<dbReference type="GO" id="GO:0003677">
    <property type="term" value="F:DNA binding"/>
    <property type="evidence" value="ECO:0007669"/>
    <property type="project" value="UniProtKB-KW"/>
</dbReference>
<dbReference type="OrthoDB" id="1915967at2759"/>
<dbReference type="SUPFAM" id="SSF101936">
    <property type="entry name" value="DNA-binding pseudobarrel domain"/>
    <property type="match status" value="1"/>
</dbReference>
<dbReference type="InterPro" id="IPR003340">
    <property type="entry name" value="B3_DNA-bd"/>
</dbReference>
<accession>A0A834W1Y8</accession>
<comment type="subcellular location">
    <subcellularLocation>
        <location evidence="1">Nucleus</location>
    </subcellularLocation>
</comment>
<keyword evidence="7" id="KW-1185">Reference proteome</keyword>
<keyword evidence="3" id="KW-0238">DNA-binding</keyword>
<dbReference type="PANTHER" id="PTHR34269:SF11">
    <property type="entry name" value="B3 DOMAIN PROTEIN"/>
    <property type="match status" value="1"/>
</dbReference>
<evidence type="ECO:0000313" key="7">
    <source>
        <dbReference type="Proteomes" id="UP000634136"/>
    </source>
</evidence>
<sequence>MMSRRKYTKPAEASRRWKRSISNLWSGSGSGSEGGGGVSTALKLYEDPWTIKKTLTESDLGRSSRLLLATDVVKSEILPMLGVDDARAAESEEGAAVRVWDLDSKSMHHLLLKRWSSSKSYVFIGKWNHDFVRRRNLHKGDLIAFHWDPSHSLFNFCGVVYGRREGLIKYSSQHLSLL</sequence>
<dbReference type="CDD" id="cd10017">
    <property type="entry name" value="B3_DNA"/>
    <property type="match status" value="1"/>
</dbReference>
<proteinExistence type="predicted"/>
<keyword evidence="4" id="KW-0804">Transcription</keyword>